<dbReference type="PANTHER" id="PTHR37423">
    <property type="entry name" value="SOLUBLE LYTIC MUREIN TRANSGLYCOSYLASE-RELATED"/>
    <property type="match status" value="1"/>
</dbReference>
<dbReference type="CDD" id="cd13401">
    <property type="entry name" value="Slt70-like"/>
    <property type="match status" value="1"/>
</dbReference>
<evidence type="ECO:0000259" key="5">
    <source>
        <dbReference type="Pfam" id="PF01464"/>
    </source>
</evidence>
<dbReference type="SUPFAM" id="SSF48435">
    <property type="entry name" value="Bacterial muramidases"/>
    <property type="match status" value="1"/>
</dbReference>
<dbReference type="InterPro" id="IPR023346">
    <property type="entry name" value="Lysozyme-like_dom_sf"/>
</dbReference>
<dbReference type="RefSeq" id="WP_263412485.1">
    <property type="nucleotide sequence ID" value="NZ_BAABBH010000001.1"/>
</dbReference>
<feature type="chain" id="PRO_5047110792" evidence="4">
    <location>
        <begin position="28"/>
        <end position="807"/>
    </location>
</feature>
<sequence>MTFGLGSRGRFGLLALVACGVTATAGAVPKKPAHSGSQHASRQTAGSAHGPARGSAGAAASRRAGVGGTRAQGKAAGARGGRSSGGARSVHGRAVPQVHVRTVESAPTPVSRQLSTAFVQTEQLRPMAQQLASTRSAAAYAGVQNYAAAHPGEGAAAAYLAIGHAYTLDRSYAAAGGAFRQAANAGTSLKDYADFLGAQASVQNHDATGAITLLTGFGTRYPDSIFAASAPVLLAQAYLLQNDGAAALRALATQMGQPASQKADYLLTEAKAHEQQGDNAAAASILRQIYVRLPFSPEAAQAKAELQKLNAGPSAGERKLHADALFNAHRYAEAGAEYHSIERDDASLGQADRDALEIYAAVCDLRQKHLSRRDAERLPQTSDDSAALRLYILAELARNDGDEAGNRSLLEQMEQRFPNSRWLEEGLYSSGNMYLIKRNSAQAIANYSELFRRFPNSTYAPSSHWRAAWLNYRSRNYAEAARLMEEQVAKYPTSTEAPSALYWRGRLFEDPEKNYAQAANFYNALNTSYQNYYYGVLARERLRAMGAQPTVAPAFPLSSVRTPPAPTLVQALPENDPHLIKARLLANAGLNDYIAPEIQASPGSGQWGALAQAEIYRSYGENVRSLQAIKRAGSSFFALPIREVPNEYWQLLFPRPYWSDLTTDAAAHGLDPYLVASLIRQESEFNPAAVSRANAYGLMQLLPSVGKAEAKKQGIGRFQTGMLLDPSTNLRLGTGNLKAVLDRFGGQAEYALAAYNAGDSPVRRWMAENNYKDIPEFVESIPYSETRDYVQSILRNREMYRQLYAGQ</sequence>
<dbReference type="InterPro" id="IPR008939">
    <property type="entry name" value="Lytic_TGlycosylase_superhlx_U"/>
</dbReference>
<feature type="compositionally biased region" description="Polar residues" evidence="3">
    <location>
        <begin position="35"/>
        <end position="44"/>
    </location>
</feature>
<keyword evidence="8" id="KW-1185">Reference proteome</keyword>
<name>A0ABW9KM70_9BACT</name>
<dbReference type="InterPro" id="IPR011990">
    <property type="entry name" value="TPR-like_helical_dom_sf"/>
</dbReference>
<keyword evidence="2 4" id="KW-0732">Signal</keyword>
<evidence type="ECO:0000259" key="6">
    <source>
        <dbReference type="Pfam" id="PF13525"/>
    </source>
</evidence>
<accession>A0ABW9KM70</accession>
<evidence type="ECO:0000313" key="7">
    <source>
        <dbReference type="EMBL" id="MFN2976015.1"/>
    </source>
</evidence>
<feature type="domain" description="Outer membrane lipoprotein BamD-like" evidence="6">
    <location>
        <begin position="426"/>
        <end position="521"/>
    </location>
</feature>
<comment type="similarity">
    <text evidence="1">Belongs to the transglycosylase Slt family.</text>
</comment>
<dbReference type="Pfam" id="PF01464">
    <property type="entry name" value="SLT"/>
    <property type="match status" value="1"/>
</dbReference>
<organism evidence="7 8">
    <name type="scientific">Terriglobus aquaticus</name>
    <dbReference type="NCBI Taxonomy" id="940139"/>
    <lineage>
        <taxon>Bacteria</taxon>
        <taxon>Pseudomonadati</taxon>
        <taxon>Acidobacteriota</taxon>
        <taxon>Terriglobia</taxon>
        <taxon>Terriglobales</taxon>
        <taxon>Acidobacteriaceae</taxon>
        <taxon>Terriglobus</taxon>
    </lineage>
</organism>
<dbReference type="Proteomes" id="UP001634747">
    <property type="component" value="Unassembled WGS sequence"/>
</dbReference>
<dbReference type="PROSITE" id="PS00922">
    <property type="entry name" value="TRANSGLYCOSYLASE"/>
    <property type="match status" value="1"/>
</dbReference>
<dbReference type="EMBL" id="JBJYXY010000001">
    <property type="protein sequence ID" value="MFN2976015.1"/>
    <property type="molecule type" value="Genomic_DNA"/>
</dbReference>
<feature type="compositionally biased region" description="Low complexity" evidence="3">
    <location>
        <begin position="85"/>
        <end position="94"/>
    </location>
</feature>
<dbReference type="InterPro" id="IPR039565">
    <property type="entry name" value="BamD-like"/>
</dbReference>
<dbReference type="Pfam" id="PF13525">
    <property type="entry name" value="YfiO"/>
    <property type="match status" value="1"/>
</dbReference>
<evidence type="ECO:0000256" key="1">
    <source>
        <dbReference type="ARBA" id="ARBA00007734"/>
    </source>
</evidence>
<dbReference type="Gene3D" id="1.25.40.10">
    <property type="entry name" value="Tetratricopeptide repeat domain"/>
    <property type="match status" value="2"/>
</dbReference>
<evidence type="ECO:0000256" key="2">
    <source>
        <dbReference type="ARBA" id="ARBA00022729"/>
    </source>
</evidence>
<dbReference type="SUPFAM" id="SSF53955">
    <property type="entry name" value="Lysozyme-like"/>
    <property type="match status" value="1"/>
</dbReference>
<dbReference type="InterPro" id="IPR008258">
    <property type="entry name" value="Transglycosylase_SLT_dom_1"/>
</dbReference>
<proteinExistence type="inferred from homology"/>
<comment type="caution">
    <text evidence="7">The sequence shown here is derived from an EMBL/GenBank/DDBJ whole genome shotgun (WGS) entry which is preliminary data.</text>
</comment>
<reference evidence="7 8" key="1">
    <citation type="submission" date="2024-12" db="EMBL/GenBank/DDBJ databases">
        <authorList>
            <person name="Lee Y."/>
        </authorList>
    </citation>
    <scope>NUCLEOTIDE SEQUENCE [LARGE SCALE GENOMIC DNA]</scope>
    <source>
        <strain evidence="7 8">03SUJ4</strain>
    </source>
</reference>
<protein>
    <submittedName>
        <fullName evidence="7">Transglycosylase SLT domain-containing protein</fullName>
    </submittedName>
</protein>
<evidence type="ECO:0000313" key="8">
    <source>
        <dbReference type="Proteomes" id="UP001634747"/>
    </source>
</evidence>
<dbReference type="Gene3D" id="1.10.530.10">
    <property type="match status" value="1"/>
</dbReference>
<feature type="compositionally biased region" description="Low complexity" evidence="3">
    <location>
        <begin position="45"/>
        <end position="64"/>
    </location>
</feature>
<dbReference type="InterPro" id="IPR000189">
    <property type="entry name" value="Transglyc_AS"/>
</dbReference>
<dbReference type="PANTHER" id="PTHR37423:SF2">
    <property type="entry name" value="MEMBRANE-BOUND LYTIC MUREIN TRANSGLYCOSYLASE C"/>
    <property type="match status" value="1"/>
</dbReference>
<feature type="domain" description="Transglycosylase SLT" evidence="5">
    <location>
        <begin position="665"/>
        <end position="774"/>
    </location>
</feature>
<feature type="signal peptide" evidence="4">
    <location>
        <begin position="1"/>
        <end position="27"/>
    </location>
</feature>
<feature type="region of interest" description="Disordered" evidence="3">
    <location>
        <begin position="27"/>
        <end position="96"/>
    </location>
</feature>
<evidence type="ECO:0000256" key="4">
    <source>
        <dbReference type="SAM" id="SignalP"/>
    </source>
</evidence>
<gene>
    <name evidence="7" type="ORF">ACK2TP_09595</name>
</gene>
<evidence type="ECO:0000256" key="3">
    <source>
        <dbReference type="SAM" id="MobiDB-lite"/>
    </source>
</evidence>